<evidence type="ECO:0000256" key="9">
    <source>
        <dbReference type="SAM" id="Phobius"/>
    </source>
</evidence>
<dbReference type="GO" id="GO:0031985">
    <property type="term" value="C:Golgi cisterna"/>
    <property type="evidence" value="ECO:0007669"/>
    <property type="project" value="TreeGrafter"/>
</dbReference>
<evidence type="ECO:0000313" key="11">
    <source>
        <dbReference type="Proteomes" id="UP001159042"/>
    </source>
</evidence>
<evidence type="ECO:0000313" key="10">
    <source>
        <dbReference type="EMBL" id="KAJ8923600.1"/>
    </source>
</evidence>
<keyword evidence="6 9" id="KW-0472">Membrane</keyword>
<proteinExistence type="predicted"/>
<evidence type="ECO:0008006" key="12">
    <source>
        <dbReference type="Google" id="ProtNLM"/>
    </source>
</evidence>
<name>A0AAV8WC68_9CUCU</name>
<dbReference type="GO" id="GO:0000139">
    <property type="term" value="C:Golgi membrane"/>
    <property type="evidence" value="ECO:0007669"/>
    <property type="project" value="UniProtKB-SubCell"/>
</dbReference>
<evidence type="ECO:0000256" key="6">
    <source>
        <dbReference type="ARBA" id="ARBA00023136"/>
    </source>
</evidence>
<evidence type="ECO:0000256" key="5">
    <source>
        <dbReference type="ARBA" id="ARBA00023054"/>
    </source>
</evidence>
<feature type="compositionally biased region" description="Polar residues" evidence="8">
    <location>
        <begin position="56"/>
        <end position="78"/>
    </location>
</feature>
<feature type="region of interest" description="Disordered" evidence="8">
    <location>
        <begin position="48"/>
        <end position="80"/>
    </location>
</feature>
<dbReference type="AlphaFoldDB" id="A0AAV8WC68"/>
<accession>A0AAV8WC68</accession>
<feature type="transmembrane region" description="Helical" evidence="9">
    <location>
        <begin position="453"/>
        <end position="474"/>
    </location>
</feature>
<organism evidence="10 11">
    <name type="scientific">Exocentrus adspersus</name>
    <dbReference type="NCBI Taxonomy" id="1586481"/>
    <lineage>
        <taxon>Eukaryota</taxon>
        <taxon>Metazoa</taxon>
        <taxon>Ecdysozoa</taxon>
        <taxon>Arthropoda</taxon>
        <taxon>Hexapoda</taxon>
        <taxon>Insecta</taxon>
        <taxon>Pterygota</taxon>
        <taxon>Neoptera</taxon>
        <taxon>Endopterygota</taxon>
        <taxon>Coleoptera</taxon>
        <taxon>Polyphaga</taxon>
        <taxon>Cucujiformia</taxon>
        <taxon>Chrysomeloidea</taxon>
        <taxon>Cerambycidae</taxon>
        <taxon>Lamiinae</taxon>
        <taxon>Acanthocinini</taxon>
        <taxon>Exocentrus</taxon>
    </lineage>
</organism>
<evidence type="ECO:0000256" key="7">
    <source>
        <dbReference type="SAM" id="Coils"/>
    </source>
</evidence>
<keyword evidence="11" id="KW-1185">Reference proteome</keyword>
<gene>
    <name evidence="10" type="ORF">NQ315_010179</name>
</gene>
<keyword evidence="2 9" id="KW-0812">Transmembrane</keyword>
<dbReference type="Pfam" id="PF09787">
    <property type="entry name" value="Golgin_A5"/>
    <property type="match status" value="1"/>
</dbReference>
<evidence type="ECO:0000256" key="4">
    <source>
        <dbReference type="ARBA" id="ARBA00023034"/>
    </source>
</evidence>
<evidence type="ECO:0000256" key="1">
    <source>
        <dbReference type="ARBA" id="ARBA00004409"/>
    </source>
</evidence>
<reference evidence="10 11" key="1">
    <citation type="journal article" date="2023" name="Insect Mol. Biol.">
        <title>Genome sequencing provides insights into the evolution of gene families encoding plant cell wall-degrading enzymes in longhorned beetles.</title>
        <authorList>
            <person name="Shin N.R."/>
            <person name="Okamura Y."/>
            <person name="Kirsch R."/>
            <person name="Pauchet Y."/>
        </authorList>
    </citation>
    <scope>NUCLEOTIDE SEQUENCE [LARGE SCALE GENOMIC DNA]</scope>
    <source>
        <strain evidence="10">EAD_L_NR</strain>
    </source>
</reference>
<evidence type="ECO:0000256" key="3">
    <source>
        <dbReference type="ARBA" id="ARBA00022989"/>
    </source>
</evidence>
<dbReference type="InterPro" id="IPR019177">
    <property type="entry name" value="Golgin_subfamily_A_member_5"/>
</dbReference>
<dbReference type="PANTHER" id="PTHR13815:SF7">
    <property type="entry name" value="GOLGIN SUBFAMILY A MEMBER 5"/>
    <property type="match status" value="1"/>
</dbReference>
<dbReference type="EMBL" id="JANEYG010000004">
    <property type="protein sequence ID" value="KAJ8923600.1"/>
    <property type="molecule type" value="Genomic_DNA"/>
</dbReference>
<dbReference type="Proteomes" id="UP001159042">
    <property type="component" value="Unassembled WGS sequence"/>
</dbReference>
<keyword evidence="4" id="KW-0333">Golgi apparatus</keyword>
<dbReference type="GO" id="GO:0000301">
    <property type="term" value="P:retrograde transport, vesicle recycling within Golgi"/>
    <property type="evidence" value="ECO:0007669"/>
    <property type="project" value="TreeGrafter"/>
</dbReference>
<sequence>MAWLQNLAGRAEDLLNKIDQNAATVLNESNSRLLDIESDTQNMSKELVQEKDVESDSITSGPSIVNMTRNSSFQNSPVKENKTVEETINMEQSDTSIIFDVMSEKQKSSSGSINDDSIIDKSFRSSAKSDQLSTSSSFNNSFLLAEESSILHEKVAKLEFENQDLNKQLINMQHMYSELRNENANLQFQIERCNEQVAQAQVEKDQYIARAQRILQEKEKLISLKQENTFSETSNLFETYNEELKKELEFHQAKNEELTQKNNQLVKDLQSLQMQHRIIQNGLHQSLQNLEQNILNEKTFRANAEEECSLKTKELYLKNQELLQLKEQMGVKDNEIAQLKEIIKQKANVNVNEDVESRIKSLTQTLMLKQNKVETVTTERNALRLQIEKLENEYKRNLAQLHRAQKQLRCLDFFRVSPFDAGVTRRVKHAYSTLDAISIRTGIFLRRYPVARVFVFCYMVLLHIWVLIILFWYAPTNR</sequence>
<comment type="subcellular location">
    <subcellularLocation>
        <location evidence="1">Golgi apparatus membrane</location>
        <topology evidence="1">Single-pass type IV membrane protein</topology>
    </subcellularLocation>
</comment>
<evidence type="ECO:0000256" key="2">
    <source>
        <dbReference type="ARBA" id="ARBA00022692"/>
    </source>
</evidence>
<dbReference type="GO" id="GO:0007030">
    <property type="term" value="P:Golgi organization"/>
    <property type="evidence" value="ECO:0007669"/>
    <property type="project" value="InterPro"/>
</dbReference>
<keyword evidence="3 9" id="KW-1133">Transmembrane helix</keyword>
<feature type="coiled-coil region" evidence="7">
    <location>
        <begin position="155"/>
        <end position="407"/>
    </location>
</feature>
<comment type="caution">
    <text evidence="10">The sequence shown here is derived from an EMBL/GenBank/DDBJ whole genome shotgun (WGS) entry which is preliminary data.</text>
</comment>
<protein>
    <recommendedName>
        <fullName evidence="12">Golgin-84</fullName>
    </recommendedName>
</protein>
<keyword evidence="5 7" id="KW-0175">Coiled coil</keyword>
<dbReference type="PANTHER" id="PTHR13815">
    <property type="entry name" value="GOLGIN-84"/>
    <property type="match status" value="1"/>
</dbReference>
<evidence type="ECO:0000256" key="8">
    <source>
        <dbReference type="SAM" id="MobiDB-lite"/>
    </source>
</evidence>